<sequence length="436" mass="48736">MSTYSDICIVGAGIGGLTCANQLIDAAASRKLRIRVFDLNATVGGRIQSRKINGEEIAELGAARYSPQLHPHFQQLMQGSGLPHAVYPFTEVISRDSVLEELKATLDGLSPMLKEHPNDSFLAFFSHYLGAARATQIIKATGYDALLLPMVSAAMAYDIIKKHPETQHFTENAANQWHYATDGYHALLCQLQHQAQAAGVEFRLEHRLLSVEKSGAEHVLAFSHHGDTHMHRTRHLVMTVPPSAMPRLNLDFPNAWSPFQYDSLPLFKGFFTFDTAWWDALGLTDKVLMAANPLRKIYFKGDKYVLFYTDSKSATYWRDSLELGEEVYLERVRSHLEEVLPLDGQPLPPIKAHFHKFWPHGVEFCVEPEAEHPAVLLHRDGIISCSDAYTAHCGWMEGSLISAQQASGLLLQRLDQRDDVVAAANDTFITSSTERA</sequence>
<dbReference type="AlphaFoldDB" id="A0A0P0UNR3"/>
<dbReference type="InterPro" id="IPR002937">
    <property type="entry name" value="Amino_oxidase"/>
</dbReference>
<dbReference type="InterPro" id="IPR036188">
    <property type="entry name" value="FAD/NAD-bd_sf"/>
</dbReference>
<dbReference type="SUPFAM" id="SSF51905">
    <property type="entry name" value="FAD/NAD(P)-binding domain"/>
    <property type="match status" value="1"/>
</dbReference>
<organism evidence="2">
    <name type="scientific">Janthinobacterium lividum</name>
    <dbReference type="NCBI Taxonomy" id="29581"/>
    <lineage>
        <taxon>Bacteria</taxon>
        <taxon>Pseudomonadati</taxon>
        <taxon>Pseudomonadota</taxon>
        <taxon>Betaproteobacteria</taxon>
        <taxon>Burkholderiales</taxon>
        <taxon>Oxalobacteraceae</taxon>
        <taxon>Janthinobacterium</taxon>
    </lineage>
</organism>
<reference evidence="2" key="1">
    <citation type="journal article" date="2014" name="J. JSCE, Ser.G (Environ. Res.)">
        <title>Cloning and Expression of Genes Encoding Violacein Biosynthesis for Inhibiting Protozoan Predation.</title>
        <authorList>
            <person name="Nakamura K."/>
            <person name="Watanabe A."/>
            <person name="Narita K."/>
        </authorList>
    </citation>
    <scope>NUCLEOTIDE SEQUENCE</scope>
    <source>
        <strain evidence="2">NBRC 12613</strain>
    </source>
</reference>
<dbReference type="PANTHER" id="PTHR42923">
    <property type="entry name" value="PROTOPORPHYRINOGEN OXIDASE"/>
    <property type="match status" value="1"/>
</dbReference>
<dbReference type="EMBL" id="LC000630">
    <property type="protein sequence ID" value="BAQ08359.1"/>
    <property type="molecule type" value="Genomic_DNA"/>
</dbReference>
<dbReference type="GO" id="GO:0016491">
    <property type="term" value="F:oxidoreductase activity"/>
    <property type="evidence" value="ECO:0007669"/>
    <property type="project" value="InterPro"/>
</dbReference>
<dbReference type="Pfam" id="PF01593">
    <property type="entry name" value="Amino_oxidase"/>
    <property type="match status" value="1"/>
</dbReference>
<accession>A0A0P0UNR3</accession>
<dbReference type="Gene3D" id="3.50.50.60">
    <property type="entry name" value="FAD/NAD(P)-binding domain"/>
    <property type="match status" value="1"/>
</dbReference>
<name>A0A0P0UNR3_9BURK</name>
<protein>
    <submittedName>
        <fullName evidence="2">Putative L-tryptophan oxidase</fullName>
    </submittedName>
</protein>
<evidence type="ECO:0000259" key="1">
    <source>
        <dbReference type="Pfam" id="PF01593"/>
    </source>
</evidence>
<feature type="domain" description="Amine oxidase" evidence="1">
    <location>
        <begin position="14"/>
        <end position="408"/>
    </location>
</feature>
<proteinExistence type="predicted"/>
<dbReference type="InterPro" id="IPR050464">
    <property type="entry name" value="Zeta_carotene_desat/Oxidored"/>
</dbReference>
<evidence type="ECO:0000313" key="2">
    <source>
        <dbReference type="EMBL" id="BAQ08359.1"/>
    </source>
</evidence>
<gene>
    <name evidence="2" type="primary">vioA</name>
</gene>